<gene>
    <name evidence="1" type="ORF">P3T76_003538</name>
</gene>
<sequence>MPFPPSKCRHKLWDIGHVLEKPYQKQGSNDGEVYTHICILCAQTLTCNPYASPNAWEGALHRWKHTSNVKRHMASQHKDHPVGQAEARWNLETATSHIEQAVEHARERDSKRSLPMVDSERATKRQGILRKAWYPSSREVGVYIAQ</sequence>
<reference evidence="1" key="1">
    <citation type="submission" date="2023-08" db="EMBL/GenBank/DDBJ databases">
        <title>Reference Genome Resource for the Citrus Pathogen Phytophthora citrophthora.</title>
        <authorList>
            <person name="Moller H."/>
            <person name="Coetzee B."/>
            <person name="Rose L.J."/>
            <person name="Van Niekerk J.M."/>
        </authorList>
    </citation>
    <scope>NUCLEOTIDE SEQUENCE</scope>
    <source>
        <strain evidence="1">STE-U-9442</strain>
    </source>
</reference>
<evidence type="ECO:0000313" key="1">
    <source>
        <dbReference type="EMBL" id="KAK1945005.1"/>
    </source>
</evidence>
<dbReference type="AlphaFoldDB" id="A0AAD9LPR0"/>
<keyword evidence="2" id="KW-1185">Reference proteome</keyword>
<dbReference type="Proteomes" id="UP001259832">
    <property type="component" value="Unassembled WGS sequence"/>
</dbReference>
<dbReference type="EMBL" id="JASMQC010000005">
    <property type="protein sequence ID" value="KAK1945005.1"/>
    <property type="molecule type" value="Genomic_DNA"/>
</dbReference>
<comment type="caution">
    <text evidence="1">The sequence shown here is derived from an EMBL/GenBank/DDBJ whole genome shotgun (WGS) entry which is preliminary data.</text>
</comment>
<proteinExistence type="predicted"/>
<protein>
    <submittedName>
        <fullName evidence="1">Uncharacterized protein</fullName>
    </submittedName>
</protein>
<accession>A0AAD9LPR0</accession>
<name>A0AAD9LPR0_9STRA</name>
<organism evidence="1 2">
    <name type="scientific">Phytophthora citrophthora</name>
    <dbReference type="NCBI Taxonomy" id="4793"/>
    <lineage>
        <taxon>Eukaryota</taxon>
        <taxon>Sar</taxon>
        <taxon>Stramenopiles</taxon>
        <taxon>Oomycota</taxon>
        <taxon>Peronosporomycetes</taxon>
        <taxon>Peronosporales</taxon>
        <taxon>Peronosporaceae</taxon>
        <taxon>Phytophthora</taxon>
    </lineage>
</organism>
<evidence type="ECO:0000313" key="2">
    <source>
        <dbReference type="Proteomes" id="UP001259832"/>
    </source>
</evidence>